<gene>
    <name evidence="2" type="ORF">KC01_LOCUS31333</name>
</gene>
<accession>A0AAV2LRB4</accession>
<dbReference type="EMBL" id="OZ035826">
    <property type="protein sequence ID" value="CAL1603685.1"/>
    <property type="molecule type" value="Genomic_DNA"/>
</dbReference>
<evidence type="ECO:0000313" key="2">
    <source>
        <dbReference type="EMBL" id="CAL1603685.1"/>
    </source>
</evidence>
<proteinExistence type="predicted"/>
<protein>
    <submittedName>
        <fullName evidence="2">Uncharacterized protein</fullName>
    </submittedName>
</protein>
<reference evidence="2 3" key="1">
    <citation type="submission" date="2024-04" db="EMBL/GenBank/DDBJ databases">
        <authorList>
            <person name="Waldvogel A.-M."/>
            <person name="Schoenle A."/>
        </authorList>
    </citation>
    <scope>NUCLEOTIDE SEQUENCE [LARGE SCALE GENOMIC DNA]</scope>
</reference>
<evidence type="ECO:0000256" key="1">
    <source>
        <dbReference type="SAM" id="MobiDB-lite"/>
    </source>
</evidence>
<organism evidence="2 3">
    <name type="scientific">Knipowitschia caucasica</name>
    <name type="common">Caucasian dwarf goby</name>
    <name type="synonym">Pomatoschistus caucasicus</name>
    <dbReference type="NCBI Taxonomy" id="637954"/>
    <lineage>
        <taxon>Eukaryota</taxon>
        <taxon>Metazoa</taxon>
        <taxon>Chordata</taxon>
        <taxon>Craniata</taxon>
        <taxon>Vertebrata</taxon>
        <taxon>Euteleostomi</taxon>
        <taxon>Actinopterygii</taxon>
        <taxon>Neopterygii</taxon>
        <taxon>Teleostei</taxon>
        <taxon>Neoteleostei</taxon>
        <taxon>Acanthomorphata</taxon>
        <taxon>Gobiaria</taxon>
        <taxon>Gobiiformes</taxon>
        <taxon>Gobioidei</taxon>
        <taxon>Gobiidae</taxon>
        <taxon>Gobiinae</taxon>
        <taxon>Knipowitschia</taxon>
    </lineage>
</organism>
<sequence>MNPPQVGMLSSATMDKMRVGHHGGPVPAASQTHASHQPLTKTLPSPKPLHQAPKSSFCLEPGGLPF</sequence>
<evidence type="ECO:0000313" key="3">
    <source>
        <dbReference type="Proteomes" id="UP001497482"/>
    </source>
</evidence>
<feature type="region of interest" description="Disordered" evidence="1">
    <location>
        <begin position="17"/>
        <end position="66"/>
    </location>
</feature>
<dbReference type="Proteomes" id="UP001497482">
    <property type="component" value="Chromosome 4"/>
</dbReference>
<keyword evidence="3" id="KW-1185">Reference proteome</keyword>
<name>A0AAV2LRB4_KNICA</name>
<dbReference type="AlphaFoldDB" id="A0AAV2LRB4"/>